<dbReference type="AlphaFoldDB" id="A0A3B0PD56"/>
<sequence length="86" mass="10253">MIELKMKKQLTKQQNEYYLREKLKTIKEELGDITNKEDDVESIRAKIKANPYPQHIKDRILTEINRYEATAPLSQEGNVIKTYLDW</sequence>
<organism evidence="1 2">
    <name type="scientific">Mycoplasmoides gallisepticum</name>
    <name type="common">Mycoplasma gallisepticum</name>
    <dbReference type="NCBI Taxonomy" id="2096"/>
    <lineage>
        <taxon>Bacteria</taxon>
        <taxon>Bacillati</taxon>
        <taxon>Mycoplasmatota</taxon>
        <taxon>Mycoplasmoidales</taxon>
        <taxon>Mycoplasmoidaceae</taxon>
        <taxon>Mycoplasmoides</taxon>
    </lineage>
</organism>
<protein>
    <submittedName>
        <fullName evidence="1">Lon protease</fullName>
        <ecNumber evidence="1">3.4.21.53</ecNumber>
    </submittedName>
</protein>
<gene>
    <name evidence="1" type="primary">lon_2</name>
    <name evidence="1" type="ORF">NCTC10115_00844</name>
</gene>
<evidence type="ECO:0000313" key="1">
    <source>
        <dbReference type="EMBL" id="SYV94519.1"/>
    </source>
</evidence>
<dbReference type="Gene3D" id="1.20.5.5270">
    <property type="match status" value="1"/>
</dbReference>
<keyword evidence="1" id="KW-0645">Protease</keyword>
<accession>A0A3B0PD56</accession>
<dbReference type="EC" id="3.4.21.53" evidence="1"/>
<dbReference type="Gene3D" id="1.20.58.1480">
    <property type="match status" value="1"/>
</dbReference>
<name>A0A3B0PD56_MYCGL</name>
<proteinExistence type="predicted"/>
<evidence type="ECO:0000313" key="2">
    <source>
        <dbReference type="Proteomes" id="UP000260136"/>
    </source>
</evidence>
<dbReference type="Proteomes" id="UP000260136">
    <property type="component" value="Chromosome"/>
</dbReference>
<reference evidence="2" key="1">
    <citation type="submission" date="2018-06" db="EMBL/GenBank/DDBJ databases">
        <authorList>
            <consortium name="Pathogen Informatics"/>
        </authorList>
    </citation>
    <scope>NUCLEOTIDE SEQUENCE [LARGE SCALE GENOMIC DNA]</scope>
    <source>
        <strain evidence="2">NCTC10115</strain>
    </source>
</reference>
<dbReference type="EMBL" id="LS991952">
    <property type="protein sequence ID" value="SYV94519.1"/>
    <property type="molecule type" value="Genomic_DNA"/>
</dbReference>
<feature type="non-terminal residue" evidence="1">
    <location>
        <position position="86"/>
    </location>
</feature>
<dbReference type="GO" id="GO:0004252">
    <property type="term" value="F:serine-type endopeptidase activity"/>
    <property type="evidence" value="ECO:0007669"/>
    <property type="project" value="UniProtKB-EC"/>
</dbReference>
<dbReference type="GO" id="GO:0006508">
    <property type="term" value="P:proteolysis"/>
    <property type="evidence" value="ECO:0007669"/>
    <property type="project" value="UniProtKB-KW"/>
</dbReference>
<keyword evidence="1" id="KW-0378">Hydrolase</keyword>